<dbReference type="GO" id="GO:0016747">
    <property type="term" value="F:acyltransferase activity, transferring groups other than amino-acyl groups"/>
    <property type="evidence" value="ECO:0007669"/>
    <property type="project" value="InterPro"/>
</dbReference>
<accession>A0A1I1SB78</accession>
<sequence>MKSLHLAGPEDAPKLLPMVAAFHAESGFDTDADHQESAIAPLLEGSPHGAVWLIGPRKAPVGYIVVTFGWSVEFGGLDAIIDEVYVRAAVRGRGMGSDALEGIAKALREAGVRALHLEADRSDTQLHSFYARARFKPREDYMYMTRLLG</sequence>
<name>A0A1I1SB78_9RHOB</name>
<dbReference type="InterPro" id="IPR016181">
    <property type="entry name" value="Acyl_CoA_acyltransferase"/>
</dbReference>
<reference evidence="2 3" key="1">
    <citation type="submission" date="2016-10" db="EMBL/GenBank/DDBJ databases">
        <authorList>
            <person name="Varghese N."/>
            <person name="Submissions S."/>
        </authorList>
    </citation>
    <scope>NUCLEOTIDE SEQUENCE [LARGE SCALE GENOMIC DNA]</scope>
    <source>
        <strain evidence="3">YIM D21,KCTC 23444,ACCC 10710</strain>
    </source>
</reference>
<dbReference type="CDD" id="cd04301">
    <property type="entry name" value="NAT_SF"/>
    <property type="match status" value="1"/>
</dbReference>
<keyword evidence="3" id="KW-1185">Reference proteome</keyword>
<keyword evidence="2" id="KW-0808">Transferase</keyword>
<dbReference type="RefSeq" id="WP_149753874.1">
    <property type="nucleotide sequence ID" value="NZ_FOMS01000001.1"/>
</dbReference>
<dbReference type="EMBL" id="FOMS01000001">
    <property type="protein sequence ID" value="SFD43755.1"/>
    <property type="molecule type" value="Genomic_DNA"/>
</dbReference>
<dbReference type="Pfam" id="PF00583">
    <property type="entry name" value="Acetyltransf_1"/>
    <property type="match status" value="1"/>
</dbReference>
<dbReference type="PROSITE" id="PS51186">
    <property type="entry name" value="GNAT"/>
    <property type="match status" value="1"/>
</dbReference>
<proteinExistence type="predicted"/>
<dbReference type="SUPFAM" id="SSF55729">
    <property type="entry name" value="Acyl-CoA N-acyltransferases (Nat)"/>
    <property type="match status" value="1"/>
</dbReference>
<dbReference type="AlphaFoldDB" id="A0A1I1SB78"/>
<evidence type="ECO:0000259" key="1">
    <source>
        <dbReference type="PROSITE" id="PS51186"/>
    </source>
</evidence>
<dbReference type="OrthoDB" id="9805924at2"/>
<evidence type="ECO:0000313" key="2">
    <source>
        <dbReference type="EMBL" id="SFD43755.1"/>
    </source>
</evidence>
<dbReference type="Gene3D" id="3.40.630.30">
    <property type="match status" value="1"/>
</dbReference>
<dbReference type="InterPro" id="IPR000182">
    <property type="entry name" value="GNAT_dom"/>
</dbReference>
<gene>
    <name evidence="2" type="ORF">SAMN04515678_10174</name>
</gene>
<evidence type="ECO:0000313" key="3">
    <source>
        <dbReference type="Proteomes" id="UP000325289"/>
    </source>
</evidence>
<organism evidence="2 3">
    <name type="scientific">Roseivivax sediminis</name>
    <dbReference type="NCBI Taxonomy" id="936889"/>
    <lineage>
        <taxon>Bacteria</taxon>
        <taxon>Pseudomonadati</taxon>
        <taxon>Pseudomonadota</taxon>
        <taxon>Alphaproteobacteria</taxon>
        <taxon>Rhodobacterales</taxon>
        <taxon>Roseobacteraceae</taxon>
        <taxon>Roseivivax</taxon>
    </lineage>
</organism>
<feature type="domain" description="N-acetyltransferase" evidence="1">
    <location>
        <begin position="2"/>
        <end position="149"/>
    </location>
</feature>
<dbReference type="Proteomes" id="UP000325289">
    <property type="component" value="Unassembled WGS sequence"/>
</dbReference>
<protein>
    <submittedName>
        <fullName evidence="2">Acetyltransferase (GNAT) family protein</fullName>
    </submittedName>
</protein>